<proteinExistence type="inferred from homology"/>
<dbReference type="InterPro" id="IPR001736">
    <property type="entry name" value="PLipase_D/transphosphatidylase"/>
</dbReference>
<evidence type="ECO:0000256" key="4">
    <source>
        <dbReference type="ARBA" id="ARBA00038012"/>
    </source>
</evidence>
<dbReference type="EMBL" id="VLTN01000017">
    <property type="protein sequence ID" value="KAA0153126.1"/>
    <property type="molecule type" value="Genomic_DNA"/>
</dbReference>
<comment type="similarity">
    <text evidence="4">Belongs to the phospholipase D family. MitoPLD/Zucchini subfamily.</text>
</comment>
<evidence type="ECO:0000256" key="8">
    <source>
        <dbReference type="SAM" id="MobiDB-lite"/>
    </source>
</evidence>
<evidence type="ECO:0000259" key="9">
    <source>
        <dbReference type="PROSITE" id="PS50035"/>
    </source>
</evidence>
<feature type="domain" description="PLD phosphodiesterase" evidence="9">
    <location>
        <begin position="710"/>
        <end position="737"/>
    </location>
</feature>
<evidence type="ECO:0000256" key="7">
    <source>
        <dbReference type="SAM" id="Coils"/>
    </source>
</evidence>
<protein>
    <recommendedName>
        <fullName evidence="5">Mitochondrial cardiolipin hydrolase</fullName>
    </recommendedName>
</protein>
<keyword evidence="1" id="KW-0378">Hydrolase</keyword>
<keyword evidence="11" id="KW-1185">Reference proteome</keyword>
<evidence type="ECO:0000256" key="5">
    <source>
        <dbReference type="ARBA" id="ARBA00040549"/>
    </source>
</evidence>
<accession>A0A5A8CJC4</accession>
<keyword evidence="3" id="KW-0443">Lipid metabolism</keyword>
<reference evidence="10 11" key="1">
    <citation type="submission" date="2019-07" db="EMBL/GenBank/DDBJ databases">
        <title>Genomes of Cafeteria roenbergensis.</title>
        <authorList>
            <person name="Fischer M.G."/>
            <person name="Hackl T."/>
            <person name="Roman M."/>
        </authorList>
    </citation>
    <scope>NUCLEOTIDE SEQUENCE [LARGE SCALE GENOMIC DNA]</scope>
    <source>
        <strain evidence="10 11">BVI</strain>
    </source>
</reference>
<dbReference type="InterPro" id="IPR025202">
    <property type="entry name" value="PLD-like_dom"/>
</dbReference>
<evidence type="ECO:0000313" key="11">
    <source>
        <dbReference type="Proteomes" id="UP000323011"/>
    </source>
</evidence>
<feature type="domain" description="PLD phosphodiesterase" evidence="9">
    <location>
        <begin position="519"/>
        <end position="546"/>
    </location>
</feature>
<keyword evidence="2" id="KW-0442">Lipid degradation</keyword>
<feature type="region of interest" description="Disordered" evidence="8">
    <location>
        <begin position="1"/>
        <end position="32"/>
    </location>
</feature>
<evidence type="ECO:0000256" key="1">
    <source>
        <dbReference type="ARBA" id="ARBA00022801"/>
    </source>
</evidence>
<evidence type="ECO:0000313" key="10">
    <source>
        <dbReference type="EMBL" id="KAA0153126.1"/>
    </source>
</evidence>
<keyword evidence="6" id="KW-0694">RNA-binding</keyword>
<gene>
    <name evidence="10" type="ORF">FNF29_03314</name>
</gene>
<sequence length="771" mass="78434">MPGHGQGAEPLVAATAAQHAGADGAGPDAEAVGLARALESERAARSALTDQLEQSRREAERLLVQRQALEREVTALHSASRGASSVQRSEYTSNLLEATAEAVFWRNSCEAAEARAAAAEESLRALQRQMALVRVELEGLRGESAALRTCASAEAAATEAEARRCLLRAGAALAAEREGRVDAEDCARHVFAAMTDSTAEARKRNMQRRAVTGQRRARVPKLVSFKAEGPLAALADAAALELAADSSATLALALDALRAAAAEPAALGAGSSAASSAAAAGAAAGSAGLAGAGWVVAAATLPSREVGRLVGRGGETVKRISEAVDGVLVADALRESRAGKKAAAPDHTACVVACPAAKLDVAAQEVGRAASNAATLARTLLPDAAVSAARKDLHAAEAAAAASPAPSDGAAAAGAAGASPAEDADSVAVFFRPEGVAGHNGAAGLSAVLEPVARATKSVDVAVYGLTDDVVRNALMAAHQRGVAVRVIVDKEQAEEPGADAKWLAEQGVQVAEAPGSEDGRLFHHKVILADAAVMVTGSLNLTKHASHANWENMVVSAEPAAVASFQAEFNRLWALCGPQASAADRGASLLAGPPSADSPLVQAAAGSGGAAAGGGAFAAGRTESIFFPCGEEGLKRLCKYMASAKTSLDVAALALTSDRVREAVQARHAAGVQVRVLADRSKSTEPGSDLAWLGKQSVPVRCARPTGDESSLFHHKFFVVDDHTVVTGSFNLTASAAERNFESVVVMASKGAAARFTAEFDTLWDAAVQL</sequence>
<keyword evidence="7" id="KW-0175">Coiled coil</keyword>
<dbReference type="SMART" id="SM00155">
    <property type="entry name" value="PLDc"/>
    <property type="match status" value="2"/>
</dbReference>
<dbReference type="Pfam" id="PF13091">
    <property type="entry name" value="PLDc_2"/>
    <property type="match status" value="2"/>
</dbReference>
<dbReference type="GO" id="GO:0003723">
    <property type="term" value="F:RNA binding"/>
    <property type="evidence" value="ECO:0007669"/>
    <property type="project" value="UniProtKB-UniRule"/>
</dbReference>
<feature type="coiled-coil region" evidence="7">
    <location>
        <begin position="109"/>
        <end position="143"/>
    </location>
</feature>
<dbReference type="AlphaFoldDB" id="A0A5A8CJC4"/>
<dbReference type="PROSITE" id="PS50084">
    <property type="entry name" value="KH_TYPE_1"/>
    <property type="match status" value="1"/>
</dbReference>
<dbReference type="PANTHER" id="PTHR43856">
    <property type="entry name" value="CARDIOLIPIN HYDROLASE"/>
    <property type="match status" value="1"/>
</dbReference>
<organism evidence="10 11">
    <name type="scientific">Cafeteria roenbergensis</name>
    <name type="common">Marine flagellate</name>
    <dbReference type="NCBI Taxonomy" id="33653"/>
    <lineage>
        <taxon>Eukaryota</taxon>
        <taxon>Sar</taxon>
        <taxon>Stramenopiles</taxon>
        <taxon>Bigyra</taxon>
        <taxon>Opalozoa</taxon>
        <taxon>Bicosoecida</taxon>
        <taxon>Cafeteriaceae</taxon>
        <taxon>Cafeteria</taxon>
    </lineage>
</organism>
<feature type="coiled-coil region" evidence="7">
    <location>
        <begin position="38"/>
        <end position="79"/>
    </location>
</feature>
<dbReference type="GO" id="GO:0016042">
    <property type="term" value="P:lipid catabolic process"/>
    <property type="evidence" value="ECO:0007669"/>
    <property type="project" value="UniProtKB-KW"/>
</dbReference>
<name>A0A5A8CJC4_CAFRO</name>
<dbReference type="SUPFAM" id="SSF56024">
    <property type="entry name" value="Phospholipase D/nuclease"/>
    <property type="match status" value="2"/>
</dbReference>
<evidence type="ECO:0000256" key="6">
    <source>
        <dbReference type="PROSITE-ProRule" id="PRU00117"/>
    </source>
</evidence>
<dbReference type="PANTHER" id="PTHR43856:SF1">
    <property type="entry name" value="MITOCHONDRIAL CARDIOLIPIN HYDROLASE"/>
    <property type="match status" value="1"/>
</dbReference>
<comment type="caution">
    <text evidence="10">The sequence shown here is derived from an EMBL/GenBank/DDBJ whole genome shotgun (WGS) entry which is preliminary data.</text>
</comment>
<dbReference type="Proteomes" id="UP000323011">
    <property type="component" value="Unassembled WGS sequence"/>
</dbReference>
<dbReference type="InterPro" id="IPR051406">
    <property type="entry name" value="PLD_domain"/>
</dbReference>
<evidence type="ECO:0000256" key="3">
    <source>
        <dbReference type="ARBA" id="ARBA00023098"/>
    </source>
</evidence>
<dbReference type="PROSITE" id="PS50035">
    <property type="entry name" value="PLD"/>
    <property type="match status" value="2"/>
</dbReference>
<dbReference type="GO" id="GO:0016891">
    <property type="term" value="F:RNA endonuclease activity producing 5'-phosphomonoesters, hydrolytic mechanism"/>
    <property type="evidence" value="ECO:0007669"/>
    <property type="project" value="TreeGrafter"/>
</dbReference>
<evidence type="ECO:0000256" key="2">
    <source>
        <dbReference type="ARBA" id="ARBA00022963"/>
    </source>
</evidence>
<feature type="compositionally biased region" description="Low complexity" evidence="8">
    <location>
        <begin position="13"/>
        <end position="32"/>
    </location>
</feature>
<dbReference type="Gene3D" id="3.30.870.10">
    <property type="entry name" value="Endonuclease Chain A"/>
    <property type="match status" value="2"/>
</dbReference>